<feature type="region of interest" description="Disordered" evidence="2">
    <location>
        <begin position="1"/>
        <end position="31"/>
    </location>
</feature>
<dbReference type="PANTHER" id="PTHR43228">
    <property type="entry name" value="TWO-COMPONENT RESPONSE REGULATOR"/>
    <property type="match status" value="1"/>
</dbReference>
<dbReference type="InterPro" id="IPR052048">
    <property type="entry name" value="ST_Response_Regulator"/>
</dbReference>
<dbReference type="PROSITE" id="PS50110">
    <property type="entry name" value="RESPONSE_REGULATORY"/>
    <property type="match status" value="1"/>
</dbReference>
<dbReference type="InterPro" id="IPR011006">
    <property type="entry name" value="CheY-like_superfamily"/>
</dbReference>
<dbReference type="InterPro" id="IPR001789">
    <property type="entry name" value="Sig_transdc_resp-reg_receiver"/>
</dbReference>
<gene>
    <name evidence="4" type="ORF">HUE56_15500</name>
</gene>
<proteinExistence type="predicted"/>
<keyword evidence="1" id="KW-0597">Phosphoprotein</keyword>
<dbReference type="EMBL" id="CP054619">
    <property type="protein sequence ID" value="QKS51850.1"/>
    <property type="molecule type" value="Genomic_DNA"/>
</dbReference>
<dbReference type="GO" id="GO:0000160">
    <property type="term" value="P:phosphorelay signal transduction system"/>
    <property type="evidence" value="ECO:0007669"/>
    <property type="project" value="InterPro"/>
</dbReference>
<keyword evidence="5" id="KW-1185">Reference proteome</keyword>
<dbReference type="Gene3D" id="3.40.50.2300">
    <property type="match status" value="1"/>
</dbReference>
<evidence type="ECO:0000256" key="2">
    <source>
        <dbReference type="SAM" id="MobiDB-lite"/>
    </source>
</evidence>
<dbReference type="SMART" id="SM00448">
    <property type="entry name" value="REC"/>
    <property type="match status" value="1"/>
</dbReference>
<feature type="domain" description="Response regulatory" evidence="3">
    <location>
        <begin position="512"/>
        <end position="629"/>
    </location>
</feature>
<evidence type="ECO:0000259" key="3">
    <source>
        <dbReference type="PROSITE" id="PS50110"/>
    </source>
</evidence>
<feature type="modified residue" description="4-aspartylphosphate" evidence="1">
    <location>
        <position position="564"/>
    </location>
</feature>
<protein>
    <submittedName>
        <fullName evidence="4">Response regulator</fullName>
    </submittedName>
</protein>
<reference evidence="4 5" key="1">
    <citation type="submission" date="2020-06" db="EMBL/GenBank/DDBJ databases">
        <title>Complete genome of Azosprillum oryzae KACC14407.</title>
        <authorList>
            <person name="Kim M."/>
            <person name="Park Y.-J."/>
            <person name="Shin J.-H."/>
        </authorList>
    </citation>
    <scope>NUCLEOTIDE SEQUENCE [LARGE SCALE GENOMIC DNA]</scope>
    <source>
        <strain evidence="4 5">KACC 14407</strain>
    </source>
</reference>
<name>A0A6N1AK12_9PROT</name>
<dbReference type="KEGG" id="aoz:HUE56_15500"/>
<organism evidence="4 5">
    <name type="scientific">Azospirillum oryzae</name>
    <dbReference type="NCBI Taxonomy" id="286727"/>
    <lineage>
        <taxon>Bacteria</taxon>
        <taxon>Pseudomonadati</taxon>
        <taxon>Pseudomonadota</taxon>
        <taxon>Alphaproteobacteria</taxon>
        <taxon>Rhodospirillales</taxon>
        <taxon>Azospirillaceae</taxon>
        <taxon>Azospirillum</taxon>
    </lineage>
</organism>
<sequence length="636" mass="69509">MRAGMEASRHDSPAKGPAAEPAPDEAEGTAPAACREPADFYTPAGRDGVGRFCRRFLDENALTATELLHHPRHQTALSNTATFVAILTQAERAMDRKGGMTPLVNEIARLSRERLKENPPPDFLPDAYPGTAAELLSVGGFLGRFLLDAAVTQHIAACRSFAEKAESLLDLAETTEHPDALTPLERLLGEILLSDAGTASCARDAPFVTLIDLIVTLIAADRPMPDEAPPVFRRLDALMRRVPMPGLRDALAAAFRREMAKPACFTIASAGDMFGIEAVQREILALSDLSTRLRDREGAYVGGARTEAALQRRTALLVNEDTVPEITRGRNFVQKLRILLVLQKMPLSPSAAKAVTDYLKSFFDSRDFAGRLLDCWKDRNEKLKGLAEVQRMVLSSAFPEEEREYLGSQLDDIQNAFLRTQRVLAPLIQAKDDPPVDSVLDIVRLAGEGGICSGKSRLAVARVLYRHCHRPRFVRHVLLNAPGAKERAARANWLRQSLAMVGVPFIDLAAQRVLVVDDEAGPRALVASVLQDLGVGHVDTAADGQEALERFQADGTAYDLIICDWMMPRLSGLDLLKQVRGSRSDLPFLMVTALATLEAVKKALAHQVSGYIAKPFTPDQLEEKIFLVLAQKGIGE</sequence>
<dbReference type="Proteomes" id="UP000509702">
    <property type="component" value="Chromosome"/>
</dbReference>
<dbReference type="PANTHER" id="PTHR43228:SF1">
    <property type="entry name" value="TWO-COMPONENT RESPONSE REGULATOR ARR22"/>
    <property type="match status" value="1"/>
</dbReference>
<evidence type="ECO:0000313" key="4">
    <source>
        <dbReference type="EMBL" id="QKS51850.1"/>
    </source>
</evidence>
<dbReference type="SUPFAM" id="SSF52172">
    <property type="entry name" value="CheY-like"/>
    <property type="match status" value="1"/>
</dbReference>
<dbReference type="AlphaFoldDB" id="A0A6N1AK12"/>
<accession>A0A6N1AK12</accession>
<evidence type="ECO:0000313" key="5">
    <source>
        <dbReference type="Proteomes" id="UP000509702"/>
    </source>
</evidence>
<evidence type="ECO:0000256" key="1">
    <source>
        <dbReference type="PROSITE-ProRule" id="PRU00169"/>
    </source>
</evidence>
<dbReference type="Pfam" id="PF00072">
    <property type="entry name" value="Response_reg"/>
    <property type="match status" value="1"/>
</dbReference>